<reference evidence="1" key="2">
    <citation type="submission" date="2015-06" db="UniProtKB">
        <authorList>
            <consortium name="EnsemblPlants"/>
        </authorList>
    </citation>
    <scope>IDENTIFICATION</scope>
</reference>
<proteinExistence type="predicted"/>
<evidence type="ECO:0000313" key="1">
    <source>
        <dbReference type="EnsemblPlants" id="ORUFI12G02770.1"/>
    </source>
</evidence>
<dbReference type="HOGENOM" id="CLU_1672147_0_0_1"/>
<organism evidence="1 2">
    <name type="scientific">Oryza rufipogon</name>
    <name type="common">Brownbeard rice</name>
    <name type="synonym">Asian wild rice</name>
    <dbReference type="NCBI Taxonomy" id="4529"/>
    <lineage>
        <taxon>Eukaryota</taxon>
        <taxon>Viridiplantae</taxon>
        <taxon>Streptophyta</taxon>
        <taxon>Embryophyta</taxon>
        <taxon>Tracheophyta</taxon>
        <taxon>Spermatophyta</taxon>
        <taxon>Magnoliopsida</taxon>
        <taxon>Liliopsida</taxon>
        <taxon>Poales</taxon>
        <taxon>Poaceae</taxon>
        <taxon>BOP clade</taxon>
        <taxon>Oryzoideae</taxon>
        <taxon>Oryzeae</taxon>
        <taxon>Oryzinae</taxon>
        <taxon>Oryza</taxon>
    </lineage>
</organism>
<dbReference type="EnsemblPlants" id="ORUFI12G02770.1">
    <property type="protein sequence ID" value="ORUFI12G02770.1"/>
    <property type="gene ID" value="ORUFI12G02770"/>
</dbReference>
<sequence>MTLNSSKLIIPSPSLSKTLSILSHSSWPASCCKPNLLITLCSSRGLMNPSPSPSNTLKASSSSSQLACFSSNRTLVALPVDTEPKRCYYHIDIAMRELCSCFGFRMFRWACAVCVVLVTEKKIQRLEQRGRNTFVIWTSRLLVNIFPQKHSDKNENNK</sequence>
<name>A0A0E0RDK6_ORYRU</name>
<reference evidence="2" key="1">
    <citation type="submission" date="2013-06" db="EMBL/GenBank/DDBJ databases">
        <authorList>
            <person name="Zhao Q."/>
        </authorList>
    </citation>
    <scope>NUCLEOTIDE SEQUENCE</scope>
    <source>
        <strain evidence="2">cv. W1943</strain>
    </source>
</reference>
<dbReference type="Gramene" id="ORUFI12G02770.1">
    <property type="protein sequence ID" value="ORUFI12G02770.1"/>
    <property type="gene ID" value="ORUFI12G02770"/>
</dbReference>
<dbReference type="AlphaFoldDB" id="A0A0E0RDK6"/>
<dbReference type="Proteomes" id="UP000008022">
    <property type="component" value="Unassembled WGS sequence"/>
</dbReference>
<accession>A0A0E0RDK6</accession>
<protein>
    <submittedName>
        <fullName evidence="1">Uncharacterized protein</fullName>
    </submittedName>
</protein>
<keyword evidence="2" id="KW-1185">Reference proteome</keyword>
<dbReference type="OMA" id="WPASCCK"/>
<evidence type="ECO:0000313" key="2">
    <source>
        <dbReference type="Proteomes" id="UP000008022"/>
    </source>
</evidence>